<evidence type="ECO:0000256" key="5">
    <source>
        <dbReference type="SAM" id="Phobius"/>
    </source>
</evidence>
<dbReference type="PANTHER" id="PTHR42718:SF41">
    <property type="entry name" value="MFS TRANSPORTER OF UNKOWN SPECIFICITY (AFU_ORTHOLOGUE AFUA_5G09940)-RELATED"/>
    <property type="match status" value="1"/>
</dbReference>
<proteinExistence type="predicted"/>
<dbReference type="GO" id="GO:0016020">
    <property type="term" value="C:membrane"/>
    <property type="evidence" value="ECO:0007669"/>
    <property type="project" value="UniProtKB-SubCell"/>
</dbReference>
<accession>A0A6A5XBF0</accession>
<keyword evidence="3 5" id="KW-1133">Transmembrane helix</keyword>
<evidence type="ECO:0000256" key="1">
    <source>
        <dbReference type="ARBA" id="ARBA00004141"/>
    </source>
</evidence>
<keyword evidence="2 5" id="KW-0812">Transmembrane</keyword>
<dbReference type="GeneID" id="54289861"/>
<evidence type="ECO:0000313" key="6">
    <source>
        <dbReference type="EMBL" id="KAF2010261.1"/>
    </source>
</evidence>
<sequence>MPPSSQAPSARWDEPYEYLLLIVAVLHLVGFVLWEKYAAKDPILPFDIWEAPSFPALILVSLMAFMSFGVLSWYITLWLLTIRDWSLLLASAAIVPQFSGRWLRSWLHGSSRAWQPNTHWQLGRFASSRRLSW</sequence>
<dbReference type="AlphaFoldDB" id="A0A6A5XBF0"/>
<evidence type="ECO:0000256" key="2">
    <source>
        <dbReference type="ARBA" id="ARBA00022692"/>
    </source>
</evidence>
<dbReference type="PANTHER" id="PTHR42718">
    <property type="entry name" value="MAJOR FACILITATOR SUPERFAMILY MULTIDRUG TRANSPORTER MFSC"/>
    <property type="match status" value="1"/>
</dbReference>
<feature type="transmembrane region" description="Helical" evidence="5">
    <location>
        <begin position="54"/>
        <end position="79"/>
    </location>
</feature>
<dbReference type="Proteomes" id="UP000799778">
    <property type="component" value="Unassembled WGS sequence"/>
</dbReference>
<evidence type="ECO:0000313" key="7">
    <source>
        <dbReference type="Proteomes" id="UP000799778"/>
    </source>
</evidence>
<dbReference type="RefSeq" id="XP_033378600.1">
    <property type="nucleotide sequence ID" value="XM_033532464.1"/>
</dbReference>
<feature type="transmembrane region" description="Helical" evidence="5">
    <location>
        <begin position="16"/>
        <end position="34"/>
    </location>
</feature>
<evidence type="ECO:0000256" key="4">
    <source>
        <dbReference type="ARBA" id="ARBA00023136"/>
    </source>
</evidence>
<organism evidence="6 7">
    <name type="scientific">Aaosphaeria arxii CBS 175.79</name>
    <dbReference type="NCBI Taxonomy" id="1450172"/>
    <lineage>
        <taxon>Eukaryota</taxon>
        <taxon>Fungi</taxon>
        <taxon>Dikarya</taxon>
        <taxon>Ascomycota</taxon>
        <taxon>Pezizomycotina</taxon>
        <taxon>Dothideomycetes</taxon>
        <taxon>Pleosporomycetidae</taxon>
        <taxon>Pleosporales</taxon>
        <taxon>Pleosporales incertae sedis</taxon>
        <taxon>Aaosphaeria</taxon>
    </lineage>
</organism>
<dbReference type="EMBL" id="ML978077">
    <property type="protein sequence ID" value="KAF2010261.1"/>
    <property type="molecule type" value="Genomic_DNA"/>
</dbReference>
<reference evidence="6" key="1">
    <citation type="journal article" date="2020" name="Stud. Mycol.">
        <title>101 Dothideomycetes genomes: a test case for predicting lifestyles and emergence of pathogens.</title>
        <authorList>
            <person name="Haridas S."/>
            <person name="Albert R."/>
            <person name="Binder M."/>
            <person name="Bloem J."/>
            <person name="Labutti K."/>
            <person name="Salamov A."/>
            <person name="Andreopoulos B."/>
            <person name="Baker S."/>
            <person name="Barry K."/>
            <person name="Bills G."/>
            <person name="Bluhm B."/>
            <person name="Cannon C."/>
            <person name="Castanera R."/>
            <person name="Culley D."/>
            <person name="Daum C."/>
            <person name="Ezra D."/>
            <person name="Gonzalez J."/>
            <person name="Henrissat B."/>
            <person name="Kuo A."/>
            <person name="Liang C."/>
            <person name="Lipzen A."/>
            <person name="Lutzoni F."/>
            <person name="Magnuson J."/>
            <person name="Mondo S."/>
            <person name="Nolan M."/>
            <person name="Ohm R."/>
            <person name="Pangilinan J."/>
            <person name="Park H.-J."/>
            <person name="Ramirez L."/>
            <person name="Alfaro M."/>
            <person name="Sun H."/>
            <person name="Tritt A."/>
            <person name="Yoshinaga Y."/>
            <person name="Zwiers L.-H."/>
            <person name="Turgeon B."/>
            <person name="Goodwin S."/>
            <person name="Spatafora J."/>
            <person name="Crous P."/>
            <person name="Grigoriev I."/>
        </authorList>
    </citation>
    <scope>NUCLEOTIDE SEQUENCE</scope>
    <source>
        <strain evidence="6">CBS 175.79</strain>
    </source>
</reference>
<evidence type="ECO:0000256" key="3">
    <source>
        <dbReference type="ARBA" id="ARBA00022989"/>
    </source>
</evidence>
<keyword evidence="7" id="KW-1185">Reference proteome</keyword>
<protein>
    <submittedName>
        <fullName evidence="6">Uncharacterized protein</fullName>
    </submittedName>
</protein>
<name>A0A6A5XBF0_9PLEO</name>
<gene>
    <name evidence="6" type="ORF">BU24DRAFT_467726</name>
</gene>
<keyword evidence="4 5" id="KW-0472">Membrane</keyword>
<dbReference type="OrthoDB" id="440755at2759"/>
<comment type="subcellular location">
    <subcellularLocation>
        <location evidence="1">Membrane</location>
        <topology evidence="1">Multi-pass membrane protein</topology>
    </subcellularLocation>
</comment>